<dbReference type="InterPro" id="IPR039420">
    <property type="entry name" value="WalR-like"/>
</dbReference>
<keyword evidence="5" id="KW-0804">Transcription</keyword>
<evidence type="ECO:0000256" key="7">
    <source>
        <dbReference type="SAM" id="MobiDB-lite"/>
    </source>
</evidence>
<dbReference type="SUPFAM" id="SSF55073">
    <property type="entry name" value="Nucleotide cyclase"/>
    <property type="match status" value="1"/>
</dbReference>
<feature type="region of interest" description="Disordered" evidence="7">
    <location>
        <begin position="112"/>
        <end position="133"/>
    </location>
</feature>
<dbReference type="eggNOG" id="COG3706">
    <property type="taxonomic scope" value="Bacteria"/>
</dbReference>
<dbReference type="HOGENOM" id="CLU_000445_11_28_5"/>
<dbReference type="Gene3D" id="3.30.70.270">
    <property type="match status" value="1"/>
</dbReference>
<evidence type="ECO:0000313" key="9">
    <source>
        <dbReference type="EMBL" id="EYD72508.1"/>
    </source>
</evidence>
<evidence type="ECO:0000256" key="5">
    <source>
        <dbReference type="ARBA" id="ARBA00023163"/>
    </source>
</evidence>
<reference evidence="9 10" key="1">
    <citation type="submission" date="2013-03" db="EMBL/GenBank/DDBJ databases">
        <authorList>
            <person name="Fiebig A."/>
            <person name="Goeker M."/>
            <person name="Klenk H.-P.P."/>
        </authorList>
    </citation>
    <scope>NUCLEOTIDE SEQUENCE [LARGE SCALE GENOMIC DNA]</scope>
    <source>
        <strain evidence="9 10">DSM 17492</strain>
    </source>
</reference>
<dbReference type="Pfam" id="PF00072">
    <property type="entry name" value="Response_reg"/>
    <property type="match status" value="1"/>
</dbReference>
<dbReference type="Gene3D" id="3.40.50.2300">
    <property type="match status" value="1"/>
</dbReference>
<dbReference type="Proteomes" id="UP000025047">
    <property type="component" value="Unassembled WGS sequence"/>
</dbReference>
<keyword evidence="2" id="KW-0902">Two-component regulatory system</keyword>
<dbReference type="InterPro" id="IPR043128">
    <property type="entry name" value="Rev_trsase/Diguanyl_cyclase"/>
</dbReference>
<dbReference type="PANTHER" id="PTHR48111">
    <property type="entry name" value="REGULATOR OF RPOS"/>
    <property type="match status" value="1"/>
</dbReference>
<dbReference type="GO" id="GO:0000976">
    <property type="term" value="F:transcription cis-regulatory region binding"/>
    <property type="evidence" value="ECO:0007669"/>
    <property type="project" value="TreeGrafter"/>
</dbReference>
<evidence type="ECO:0000256" key="2">
    <source>
        <dbReference type="ARBA" id="ARBA00023012"/>
    </source>
</evidence>
<evidence type="ECO:0000256" key="4">
    <source>
        <dbReference type="ARBA" id="ARBA00023125"/>
    </source>
</evidence>
<dbReference type="PANTHER" id="PTHR48111:SF1">
    <property type="entry name" value="TWO-COMPONENT RESPONSE REGULATOR ORR33"/>
    <property type="match status" value="1"/>
</dbReference>
<evidence type="ECO:0000259" key="8">
    <source>
        <dbReference type="PROSITE" id="PS50110"/>
    </source>
</evidence>
<dbReference type="InterPro" id="IPR029787">
    <property type="entry name" value="Nucleotide_cyclase"/>
</dbReference>
<keyword evidence="10" id="KW-1185">Reference proteome</keyword>
<organism evidence="9 10">
    <name type="scientific">Limimaricola hongkongensis DSM 17492</name>
    <dbReference type="NCBI Taxonomy" id="1122180"/>
    <lineage>
        <taxon>Bacteria</taxon>
        <taxon>Pseudomonadati</taxon>
        <taxon>Pseudomonadota</taxon>
        <taxon>Alphaproteobacteria</taxon>
        <taxon>Rhodobacterales</taxon>
        <taxon>Paracoccaceae</taxon>
        <taxon>Limimaricola</taxon>
    </lineage>
</organism>
<dbReference type="InterPro" id="IPR011006">
    <property type="entry name" value="CheY-like_superfamily"/>
</dbReference>
<evidence type="ECO:0000256" key="3">
    <source>
        <dbReference type="ARBA" id="ARBA00023015"/>
    </source>
</evidence>
<dbReference type="PATRIC" id="fig|1122180.6.peg.1294"/>
<dbReference type="PROSITE" id="PS50110">
    <property type="entry name" value="RESPONSE_REGULATORY"/>
    <property type="match status" value="1"/>
</dbReference>
<dbReference type="SUPFAM" id="SSF52172">
    <property type="entry name" value="CheY-like"/>
    <property type="match status" value="1"/>
</dbReference>
<keyword evidence="1 6" id="KW-0597">Phosphoprotein</keyword>
<accession>A0A017HEE6</accession>
<feature type="compositionally biased region" description="Low complexity" evidence="7">
    <location>
        <begin position="119"/>
        <end position="130"/>
    </location>
</feature>
<dbReference type="AlphaFoldDB" id="A0A017HEE6"/>
<dbReference type="SMART" id="SM00448">
    <property type="entry name" value="REC"/>
    <property type="match status" value="1"/>
</dbReference>
<sequence length="294" mass="31497">MVATLADFGYDTVETFSDPIQALETLSGQSETADLVLLDIMMPGMDGIELCARLRQVEAWRDVPIVMLTSRTDKGSLSRAFMAGANDYLMKPFDRVEFQARLKAQLRLKSELDRRKSPADPAAMTAAAPPRRSHVPGLLGDQHTLLDALTTLDGSEPLCVYALSIDALASNATDFLPADRDAIIAAVSRCLAAIEMPAGDILVRWEDESFCGASLGRSRSEMVARLERVAGRVETALSGLRDRLRGGETTVSIALAVGDPGCRSSEVLGDAFRTLEGARNDGAGRIHVAAPHGA</sequence>
<evidence type="ECO:0000256" key="1">
    <source>
        <dbReference type="ARBA" id="ARBA00022553"/>
    </source>
</evidence>
<evidence type="ECO:0000256" key="6">
    <source>
        <dbReference type="PROSITE-ProRule" id="PRU00169"/>
    </source>
</evidence>
<dbReference type="GO" id="GO:0006355">
    <property type="term" value="P:regulation of DNA-templated transcription"/>
    <property type="evidence" value="ECO:0007669"/>
    <property type="project" value="TreeGrafter"/>
</dbReference>
<feature type="domain" description="Response regulatory" evidence="8">
    <location>
        <begin position="1"/>
        <end position="106"/>
    </location>
</feature>
<feature type="modified residue" description="4-aspartylphosphate" evidence="6">
    <location>
        <position position="39"/>
    </location>
</feature>
<dbReference type="InterPro" id="IPR001789">
    <property type="entry name" value="Sig_transdc_resp-reg_receiver"/>
</dbReference>
<dbReference type="STRING" id="1122180.Lokhon_01309"/>
<evidence type="ECO:0000313" key="10">
    <source>
        <dbReference type="Proteomes" id="UP000025047"/>
    </source>
</evidence>
<dbReference type="GO" id="GO:0000156">
    <property type="term" value="F:phosphorelay response regulator activity"/>
    <property type="evidence" value="ECO:0007669"/>
    <property type="project" value="TreeGrafter"/>
</dbReference>
<dbReference type="EMBL" id="APGJ01000004">
    <property type="protein sequence ID" value="EYD72508.1"/>
    <property type="molecule type" value="Genomic_DNA"/>
</dbReference>
<keyword evidence="3" id="KW-0805">Transcription regulation</keyword>
<dbReference type="GO" id="GO:0032993">
    <property type="term" value="C:protein-DNA complex"/>
    <property type="evidence" value="ECO:0007669"/>
    <property type="project" value="TreeGrafter"/>
</dbReference>
<dbReference type="GO" id="GO:0005829">
    <property type="term" value="C:cytosol"/>
    <property type="evidence" value="ECO:0007669"/>
    <property type="project" value="TreeGrafter"/>
</dbReference>
<name>A0A017HEE6_9RHOB</name>
<comment type="caution">
    <text evidence="9">The sequence shown here is derived from an EMBL/GenBank/DDBJ whole genome shotgun (WGS) entry which is preliminary data.</text>
</comment>
<gene>
    <name evidence="9" type="ORF">Lokhon_01309</name>
</gene>
<protein>
    <submittedName>
        <fullName evidence="9">Serine phosphatase RsbU, regulator of sigma subunit</fullName>
    </submittedName>
</protein>
<keyword evidence="4" id="KW-0238">DNA-binding</keyword>
<proteinExistence type="predicted"/>